<dbReference type="Gene3D" id="3.10.20.30">
    <property type="match status" value="1"/>
</dbReference>
<accession>A0A1G9JYP7</accession>
<organism evidence="4 5">
    <name type="scientific">Kriegella aquimaris</name>
    <dbReference type="NCBI Taxonomy" id="192904"/>
    <lineage>
        <taxon>Bacteria</taxon>
        <taxon>Pseudomonadati</taxon>
        <taxon>Bacteroidota</taxon>
        <taxon>Flavobacteriia</taxon>
        <taxon>Flavobacteriales</taxon>
        <taxon>Flavobacteriaceae</taxon>
        <taxon>Kriegella</taxon>
    </lineage>
</organism>
<dbReference type="GO" id="GO:0006777">
    <property type="term" value="P:Mo-molybdopterin cofactor biosynthetic process"/>
    <property type="evidence" value="ECO:0007669"/>
    <property type="project" value="InterPro"/>
</dbReference>
<dbReference type="SUPFAM" id="SSF54285">
    <property type="entry name" value="MoaD/ThiS"/>
    <property type="match status" value="1"/>
</dbReference>
<dbReference type="CDD" id="cd00754">
    <property type="entry name" value="Ubl_MoaD"/>
    <property type="match status" value="1"/>
</dbReference>
<gene>
    <name evidence="4" type="ORF">SAMN04488514_101771</name>
</gene>
<dbReference type="Proteomes" id="UP000199440">
    <property type="component" value="Unassembled WGS sequence"/>
</dbReference>
<keyword evidence="5" id="KW-1185">Reference proteome</keyword>
<sequence length="80" mass="8504">MEVLLFGIAKDIVGKSEIRFSETDELPGSVGDLKRLLTASYPEFGKLSSLAVAVNSEYATDAVFLTKDDEIAIIPPVSGG</sequence>
<keyword evidence="1" id="KW-0547">Nucleotide-binding</keyword>
<evidence type="ECO:0000313" key="5">
    <source>
        <dbReference type="Proteomes" id="UP000199440"/>
    </source>
</evidence>
<dbReference type="AlphaFoldDB" id="A0A1G9JYP7"/>
<evidence type="ECO:0000256" key="3">
    <source>
        <dbReference type="ARBA" id="ARBA00024247"/>
    </source>
</evidence>
<dbReference type="GO" id="GO:1990133">
    <property type="term" value="C:molybdopterin adenylyltransferase complex"/>
    <property type="evidence" value="ECO:0007669"/>
    <property type="project" value="TreeGrafter"/>
</dbReference>
<evidence type="ECO:0000256" key="1">
    <source>
        <dbReference type="ARBA" id="ARBA00022741"/>
    </source>
</evidence>
<dbReference type="GO" id="GO:0000166">
    <property type="term" value="F:nucleotide binding"/>
    <property type="evidence" value="ECO:0007669"/>
    <property type="project" value="UniProtKB-KW"/>
</dbReference>
<dbReference type="InterPro" id="IPR012675">
    <property type="entry name" value="Beta-grasp_dom_sf"/>
</dbReference>
<dbReference type="OrthoDB" id="598356at2"/>
<dbReference type="InterPro" id="IPR003749">
    <property type="entry name" value="ThiS/MoaD-like"/>
</dbReference>
<dbReference type="STRING" id="192904.SAMN04488514_101771"/>
<dbReference type="UniPathway" id="UPA00344"/>
<comment type="similarity">
    <text evidence="2">Belongs to the MoaD family.</text>
</comment>
<dbReference type="EMBL" id="FNGV01000001">
    <property type="protein sequence ID" value="SDL42717.1"/>
    <property type="molecule type" value="Genomic_DNA"/>
</dbReference>
<dbReference type="InterPro" id="IPR016155">
    <property type="entry name" value="Mopterin_synth/thiamin_S_b"/>
</dbReference>
<name>A0A1G9JYP7_9FLAO</name>
<dbReference type="PANTHER" id="PTHR33359:SF1">
    <property type="entry name" value="MOLYBDOPTERIN SYNTHASE SULFUR CARRIER SUBUNIT"/>
    <property type="match status" value="1"/>
</dbReference>
<dbReference type="InterPro" id="IPR044672">
    <property type="entry name" value="MOCS2A"/>
</dbReference>
<reference evidence="4 5" key="1">
    <citation type="submission" date="2016-10" db="EMBL/GenBank/DDBJ databases">
        <authorList>
            <person name="de Groot N.N."/>
        </authorList>
    </citation>
    <scope>NUCLEOTIDE SEQUENCE [LARGE SCALE GENOMIC DNA]</scope>
    <source>
        <strain evidence="4 5">DSM 19886</strain>
    </source>
</reference>
<protein>
    <recommendedName>
        <fullName evidence="3">Molybdopterin synthase sulfur carrier subunit</fullName>
    </recommendedName>
</protein>
<evidence type="ECO:0000313" key="4">
    <source>
        <dbReference type="EMBL" id="SDL42717.1"/>
    </source>
</evidence>
<dbReference type="PANTHER" id="PTHR33359">
    <property type="entry name" value="MOLYBDOPTERIN SYNTHASE SULFUR CARRIER SUBUNIT"/>
    <property type="match status" value="1"/>
</dbReference>
<proteinExistence type="inferred from homology"/>
<dbReference type="RefSeq" id="WP_089885429.1">
    <property type="nucleotide sequence ID" value="NZ_FNGV01000001.1"/>
</dbReference>
<evidence type="ECO:0000256" key="2">
    <source>
        <dbReference type="ARBA" id="ARBA00024200"/>
    </source>
</evidence>
<dbReference type="Pfam" id="PF02597">
    <property type="entry name" value="ThiS"/>
    <property type="match status" value="1"/>
</dbReference>